<sequence>HYEVLRVARDASAVEIKQAFRLLARRWHPDKQGQRPDGVSEEEATQRFQRIQSAYEVLNDESRRDNYD</sequence>
<dbReference type="PROSITE" id="PS00636">
    <property type="entry name" value="DNAJ_1"/>
    <property type="match status" value="1"/>
</dbReference>
<dbReference type="SMART" id="SM00271">
    <property type="entry name" value="DnaJ"/>
    <property type="match status" value="1"/>
</dbReference>
<evidence type="ECO:0000313" key="3">
    <source>
        <dbReference type="EMBL" id="EGZ28648.1"/>
    </source>
</evidence>
<dbReference type="OMA" id="SICWRTT"/>
<dbReference type="CDD" id="cd06257">
    <property type="entry name" value="DnaJ"/>
    <property type="match status" value="1"/>
</dbReference>
<feature type="domain" description="J" evidence="2">
    <location>
        <begin position="1"/>
        <end position="68"/>
    </location>
</feature>
<dbReference type="InterPro" id="IPR001623">
    <property type="entry name" value="DnaJ_domain"/>
</dbReference>
<dbReference type="PROSITE" id="PS50076">
    <property type="entry name" value="DNAJ_2"/>
    <property type="match status" value="1"/>
</dbReference>
<protein>
    <recommendedName>
        <fullName evidence="2">J domain-containing protein</fullName>
    </recommendedName>
</protein>
<dbReference type="Gene3D" id="1.10.287.110">
    <property type="entry name" value="DnaJ domain"/>
    <property type="match status" value="1"/>
</dbReference>
<dbReference type="STRING" id="1094619.G4YPQ1"/>
<organism evidence="3 4">
    <name type="scientific">Phytophthora sojae (strain P6497)</name>
    <name type="common">Soybean stem and root rot agent</name>
    <name type="synonym">Phytophthora megasperma f. sp. glycines</name>
    <dbReference type="NCBI Taxonomy" id="1094619"/>
    <lineage>
        <taxon>Eukaryota</taxon>
        <taxon>Sar</taxon>
        <taxon>Stramenopiles</taxon>
        <taxon>Oomycota</taxon>
        <taxon>Peronosporomycetes</taxon>
        <taxon>Peronosporales</taxon>
        <taxon>Peronosporaceae</taxon>
        <taxon>Phytophthora</taxon>
    </lineage>
</organism>
<reference evidence="3 4" key="1">
    <citation type="journal article" date="2006" name="Science">
        <title>Phytophthora genome sequences uncover evolutionary origins and mechanisms of pathogenesis.</title>
        <authorList>
            <person name="Tyler B.M."/>
            <person name="Tripathy S."/>
            <person name="Zhang X."/>
            <person name="Dehal P."/>
            <person name="Jiang R.H."/>
            <person name="Aerts A."/>
            <person name="Arredondo F.D."/>
            <person name="Baxter L."/>
            <person name="Bensasson D."/>
            <person name="Beynon J.L."/>
            <person name="Chapman J."/>
            <person name="Damasceno C.M."/>
            <person name="Dorrance A.E."/>
            <person name="Dou D."/>
            <person name="Dickerman A.W."/>
            <person name="Dubchak I.L."/>
            <person name="Garbelotto M."/>
            <person name="Gijzen M."/>
            <person name="Gordon S.G."/>
            <person name="Govers F."/>
            <person name="Grunwald N.J."/>
            <person name="Huang W."/>
            <person name="Ivors K.L."/>
            <person name="Jones R.W."/>
            <person name="Kamoun S."/>
            <person name="Krampis K."/>
            <person name="Lamour K.H."/>
            <person name="Lee M.K."/>
            <person name="McDonald W.H."/>
            <person name="Medina M."/>
            <person name="Meijer H.J."/>
            <person name="Nordberg E.K."/>
            <person name="Maclean D.J."/>
            <person name="Ospina-Giraldo M.D."/>
            <person name="Morris P.F."/>
            <person name="Phuntumart V."/>
            <person name="Putnam N.H."/>
            <person name="Rash S."/>
            <person name="Rose J.K."/>
            <person name="Sakihama Y."/>
            <person name="Salamov A.A."/>
            <person name="Savidor A."/>
            <person name="Scheuring C.F."/>
            <person name="Smith B.M."/>
            <person name="Sobral B.W."/>
            <person name="Terry A."/>
            <person name="Torto-Alalibo T.A."/>
            <person name="Win J."/>
            <person name="Xu Z."/>
            <person name="Zhang H."/>
            <person name="Grigoriev I.V."/>
            <person name="Rokhsar D.S."/>
            <person name="Boore J.L."/>
        </authorList>
    </citation>
    <scope>NUCLEOTIDE SEQUENCE [LARGE SCALE GENOMIC DNA]</scope>
    <source>
        <strain evidence="3 4">P6497</strain>
    </source>
</reference>
<dbReference type="InParanoid" id="G4YPQ1"/>
<dbReference type="Pfam" id="PF00226">
    <property type="entry name" value="DnaJ"/>
    <property type="match status" value="1"/>
</dbReference>
<evidence type="ECO:0000313" key="4">
    <source>
        <dbReference type="Proteomes" id="UP000002640"/>
    </source>
</evidence>
<keyword evidence="4" id="KW-1185">Reference proteome</keyword>
<dbReference type="PANTHER" id="PTHR24074">
    <property type="entry name" value="CO-CHAPERONE PROTEIN DJLA"/>
    <property type="match status" value="1"/>
</dbReference>
<evidence type="ECO:0000259" key="2">
    <source>
        <dbReference type="PROSITE" id="PS50076"/>
    </source>
</evidence>
<dbReference type="RefSeq" id="XP_009515923.1">
    <property type="nucleotide sequence ID" value="XM_009517628.1"/>
</dbReference>
<dbReference type="AlphaFoldDB" id="G4YPQ1"/>
<dbReference type="SUPFAM" id="SSF46565">
    <property type="entry name" value="Chaperone J-domain"/>
    <property type="match status" value="1"/>
</dbReference>
<dbReference type="InterPro" id="IPR036869">
    <property type="entry name" value="J_dom_sf"/>
</dbReference>
<accession>G4YPQ1</accession>
<name>G4YPQ1_PHYSP</name>
<dbReference type="PRINTS" id="PR00625">
    <property type="entry name" value="JDOMAIN"/>
</dbReference>
<evidence type="ECO:0000256" key="1">
    <source>
        <dbReference type="SAM" id="MobiDB-lite"/>
    </source>
</evidence>
<dbReference type="EMBL" id="JH159151">
    <property type="protein sequence ID" value="EGZ28648.1"/>
    <property type="molecule type" value="Genomic_DNA"/>
</dbReference>
<gene>
    <name evidence="3" type="ORF">PHYSODRAFT_248129</name>
</gene>
<dbReference type="KEGG" id="psoj:PHYSODRAFT_248129"/>
<proteinExistence type="predicted"/>
<feature type="non-terminal residue" evidence="3">
    <location>
        <position position="1"/>
    </location>
</feature>
<dbReference type="InterPro" id="IPR018253">
    <property type="entry name" value="DnaJ_domain_CS"/>
</dbReference>
<dbReference type="GeneID" id="20637798"/>
<dbReference type="SMR" id="G4YPQ1"/>
<feature type="region of interest" description="Disordered" evidence="1">
    <location>
        <begin position="27"/>
        <end position="46"/>
    </location>
</feature>
<dbReference type="Proteomes" id="UP000002640">
    <property type="component" value="Unassembled WGS sequence"/>
</dbReference>
<feature type="non-terminal residue" evidence="3">
    <location>
        <position position="68"/>
    </location>
</feature>
<dbReference type="InterPro" id="IPR050817">
    <property type="entry name" value="DjlA_DnaK_co-chaperone"/>
</dbReference>